<protein>
    <recommendedName>
        <fullName evidence="4">Pentapeptide repeat-containing protein</fullName>
    </recommendedName>
</protein>
<keyword evidence="3" id="KW-1185">Reference proteome</keyword>
<comment type="caution">
    <text evidence="2">The sequence shown here is derived from an EMBL/GenBank/DDBJ whole genome shotgun (WGS) entry which is preliminary data.</text>
</comment>
<keyword evidence="1" id="KW-0812">Transmembrane</keyword>
<feature type="transmembrane region" description="Helical" evidence="1">
    <location>
        <begin position="50"/>
        <end position="71"/>
    </location>
</feature>
<dbReference type="Gene3D" id="2.160.20.80">
    <property type="entry name" value="E3 ubiquitin-protein ligase SopA"/>
    <property type="match status" value="2"/>
</dbReference>
<name>A0A229SW03_9PSEU</name>
<dbReference type="RefSeq" id="WP_093951456.1">
    <property type="nucleotide sequence ID" value="NZ_NMUL01000038.1"/>
</dbReference>
<dbReference type="SUPFAM" id="SSF141571">
    <property type="entry name" value="Pentapeptide repeat-like"/>
    <property type="match status" value="1"/>
</dbReference>
<evidence type="ECO:0000313" key="3">
    <source>
        <dbReference type="Proteomes" id="UP000215199"/>
    </source>
</evidence>
<dbReference type="AlphaFoldDB" id="A0A229SW03"/>
<proteinExistence type="predicted"/>
<sequence>MKDDWANRELRHFRWVWVWLALVVGVAVGVVVTVLLWGRSTVEHRDAFDAGWKSSAAVLAALATFLTVERLRLGQREHRRQLLADRAKQETDLATHITNLSSKASEQLGSEKAAVRIGGLTDLERLAQSYPELRQTVIDRICAYLRAPYYPPSDKFPRRSMRLMRDANTEAGDESNQTNNPEVVYEESDDLVPQDLTDIEVAGARLELDVRRTAQRILQRHLLWPSDSDAPESYWGSLKVDLRDATLVESDFKDCRFDTADFRDAKFYGYSSFIGARLDGHVWFDDAHFVNRTYFLESRFSERASFRGTRFWHSVFFNKSEFVKGADFSGAAFDAQTEFKQVDFRGKTEFCSAKFLSVAFFYEANFGEDADFCHIEVGMAAQFPDVKFDGSTRFDVARFLSGVNYERASFKGSARFWGATFEGSAWFNRSRFAARADFSRVKFHSTIHLDEAVFEQGCDLEDVYVENPPKIRPCLDKLPDWVLRMKGLRSSPDN</sequence>
<keyword evidence="1" id="KW-0472">Membrane</keyword>
<dbReference type="OrthoDB" id="8440251at2"/>
<dbReference type="Pfam" id="PF13576">
    <property type="entry name" value="Pentapeptide_3"/>
    <property type="match status" value="2"/>
</dbReference>
<dbReference type="InterPro" id="IPR001646">
    <property type="entry name" value="5peptide_repeat"/>
</dbReference>
<reference evidence="3" key="1">
    <citation type="submission" date="2017-07" db="EMBL/GenBank/DDBJ databases">
        <title>Comparative genome mining reveals phylogenetic distribution patterns of secondary metabolites in Amycolatopsis.</title>
        <authorList>
            <person name="Adamek M."/>
            <person name="Alanjary M."/>
            <person name="Sales-Ortells H."/>
            <person name="Goodfellow M."/>
            <person name="Bull A.T."/>
            <person name="Kalinowski J."/>
            <person name="Ziemert N."/>
        </authorList>
    </citation>
    <scope>NUCLEOTIDE SEQUENCE [LARGE SCALE GENOMIC DNA]</scope>
    <source>
        <strain evidence="3">H5</strain>
    </source>
</reference>
<dbReference type="EMBL" id="NMUL01000038">
    <property type="protein sequence ID" value="OXM63148.1"/>
    <property type="molecule type" value="Genomic_DNA"/>
</dbReference>
<keyword evidence="1" id="KW-1133">Transmembrane helix</keyword>
<gene>
    <name evidence="2" type="ORF">CF165_32860</name>
</gene>
<evidence type="ECO:0008006" key="4">
    <source>
        <dbReference type="Google" id="ProtNLM"/>
    </source>
</evidence>
<accession>A0A229SW03</accession>
<organism evidence="2 3">
    <name type="scientific">Amycolatopsis vastitatis</name>
    <dbReference type="NCBI Taxonomy" id="1905142"/>
    <lineage>
        <taxon>Bacteria</taxon>
        <taxon>Bacillati</taxon>
        <taxon>Actinomycetota</taxon>
        <taxon>Actinomycetes</taxon>
        <taxon>Pseudonocardiales</taxon>
        <taxon>Pseudonocardiaceae</taxon>
        <taxon>Amycolatopsis</taxon>
    </lineage>
</organism>
<dbReference type="Proteomes" id="UP000215199">
    <property type="component" value="Unassembled WGS sequence"/>
</dbReference>
<feature type="transmembrane region" description="Helical" evidence="1">
    <location>
        <begin position="16"/>
        <end position="38"/>
    </location>
</feature>
<evidence type="ECO:0000313" key="2">
    <source>
        <dbReference type="EMBL" id="OXM63148.1"/>
    </source>
</evidence>
<evidence type="ECO:0000256" key="1">
    <source>
        <dbReference type="SAM" id="Phobius"/>
    </source>
</evidence>